<dbReference type="EMBL" id="ML996469">
    <property type="protein sequence ID" value="KAF2726474.1"/>
    <property type="molecule type" value="Genomic_DNA"/>
</dbReference>
<evidence type="ECO:0000313" key="1">
    <source>
        <dbReference type="EMBL" id="KAF2726474.1"/>
    </source>
</evidence>
<sequence>PQTSQVFVQHEWISLHQQRMLWLPSEYRPTCTAVYGSVVFLGHSSGRTTFLKFHT</sequence>
<keyword evidence="2" id="KW-1185">Reference proteome</keyword>
<evidence type="ECO:0000313" key="2">
    <source>
        <dbReference type="Proteomes" id="UP000799444"/>
    </source>
</evidence>
<protein>
    <submittedName>
        <fullName evidence="1">Uncharacterized protein</fullName>
    </submittedName>
</protein>
<dbReference type="AlphaFoldDB" id="A0A9P4QHC3"/>
<feature type="non-terminal residue" evidence="1">
    <location>
        <position position="1"/>
    </location>
</feature>
<organism evidence="1 2">
    <name type="scientific">Polyplosphaeria fusca</name>
    <dbReference type="NCBI Taxonomy" id="682080"/>
    <lineage>
        <taxon>Eukaryota</taxon>
        <taxon>Fungi</taxon>
        <taxon>Dikarya</taxon>
        <taxon>Ascomycota</taxon>
        <taxon>Pezizomycotina</taxon>
        <taxon>Dothideomycetes</taxon>
        <taxon>Pleosporomycetidae</taxon>
        <taxon>Pleosporales</taxon>
        <taxon>Tetraplosphaeriaceae</taxon>
        <taxon>Polyplosphaeria</taxon>
    </lineage>
</organism>
<accession>A0A9P4QHC3</accession>
<proteinExistence type="predicted"/>
<name>A0A9P4QHC3_9PLEO</name>
<dbReference type="Proteomes" id="UP000799444">
    <property type="component" value="Unassembled WGS sequence"/>
</dbReference>
<comment type="caution">
    <text evidence="1">The sequence shown here is derived from an EMBL/GenBank/DDBJ whole genome shotgun (WGS) entry which is preliminary data.</text>
</comment>
<dbReference type="OrthoDB" id="674604at2759"/>
<gene>
    <name evidence="1" type="ORF">EJ04DRAFT_453287</name>
</gene>
<reference evidence="1" key="1">
    <citation type="journal article" date="2020" name="Stud. Mycol.">
        <title>101 Dothideomycetes genomes: a test case for predicting lifestyles and emergence of pathogens.</title>
        <authorList>
            <person name="Haridas S."/>
            <person name="Albert R."/>
            <person name="Binder M."/>
            <person name="Bloem J."/>
            <person name="Labutti K."/>
            <person name="Salamov A."/>
            <person name="Andreopoulos B."/>
            <person name="Baker S."/>
            <person name="Barry K."/>
            <person name="Bills G."/>
            <person name="Bluhm B."/>
            <person name="Cannon C."/>
            <person name="Castanera R."/>
            <person name="Culley D."/>
            <person name="Daum C."/>
            <person name="Ezra D."/>
            <person name="Gonzalez J."/>
            <person name="Henrissat B."/>
            <person name="Kuo A."/>
            <person name="Liang C."/>
            <person name="Lipzen A."/>
            <person name="Lutzoni F."/>
            <person name="Magnuson J."/>
            <person name="Mondo S."/>
            <person name="Nolan M."/>
            <person name="Ohm R."/>
            <person name="Pangilinan J."/>
            <person name="Park H.-J."/>
            <person name="Ramirez L."/>
            <person name="Alfaro M."/>
            <person name="Sun H."/>
            <person name="Tritt A."/>
            <person name="Yoshinaga Y."/>
            <person name="Zwiers L.-H."/>
            <person name="Turgeon B."/>
            <person name="Goodwin S."/>
            <person name="Spatafora J."/>
            <person name="Crous P."/>
            <person name="Grigoriev I."/>
        </authorList>
    </citation>
    <scope>NUCLEOTIDE SEQUENCE</scope>
    <source>
        <strain evidence="1">CBS 125425</strain>
    </source>
</reference>